<evidence type="ECO:0000313" key="2">
    <source>
        <dbReference type="Proteomes" id="UP000790709"/>
    </source>
</evidence>
<proteinExistence type="predicted"/>
<dbReference type="EMBL" id="MU266388">
    <property type="protein sequence ID" value="KAH7926170.1"/>
    <property type="molecule type" value="Genomic_DNA"/>
</dbReference>
<gene>
    <name evidence="1" type="ORF">BV22DRAFT_1111900</name>
</gene>
<name>A0ACB8BK26_9AGAM</name>
<sequence length="433" mass="48374">MTSTGCINVTLCHPRPSSGQCPNQAVVVRSPGLFLAKDIPPNHVLIEVDRFGFSANNVTYQALGEAPHFRYFDFHPAPTVGDVSAQTHGVIPVWGFGTVVTSTHAKIASGERVYGYFAPTRYLLLPVSPSDVNKFAFFVPRPHLPADRRPYNQITRCEADPLYNPSTVAEDLTMLYRPLFWTSFWCEDWLNSTDYRGGASRVLLSSASSKTAFCLAYLINKRVSQATGPIARSRKVIGLTSKKNLEFTKRLGLYDEVLEYDSFTSSAAMHLADEKWVYVDVAGNDSLNAKIFAHFESSVQPNMVACIALGLTNLSPAADDASSTKWSKNDFSDKPGMSSVDKKIPEVEQFFMPEWLVVRKHQLSVSEIAKLQKDAWTGLMQDCLGWGVNLRRVRGPEEVKKAYADVVRTGIPPHEGFIWTLWEDDEEHVRSRL</sequence>
<protein>
    <submittedName>
        <fullName evidence="1">Uncharacterized protein</fullName>
    </submittedName>
</protein>
<organism evidence="1 2">
    <name type="scientific">Leucogyrophana mollusca</name>
    <dbReference type="NCBI Taxonomy" id="85980"/>
    <lineage>
        <taxon>Eukaryota</taxon>
        <taxon>Fungi</taxon>
        <taxon>Dikarya</taxon>
        <taxon>Basidiomycota</taxon>
        <taxon>Agaricomycotina</taxon>
        <taxon>Agaricomycetes</taxon>
        <taxon>Agaricomycetidae</taxon>
        <taxon>Boletales</taxon>
        <taxon>Boletales incertae sedis</taxon>
        <taxon>Leucogyrophana</taxon>
    </lineage>
</organism>
<comment type="caution">
    <text evidence="1">The sequence shown here is derived from an EMBL/GenBank/DDBJ whole genome shotgun (WGS) entry which is preliminary data.</text>
</comment>
<evidence type="ECO:0000313" key="1">
    <source>
        <dbReference type="EMBL" id="KAH7926170.1"/>
    </source>
</evidence>
<reference evidence="1" key="1">
    <citation type="journal article" date="2021" name="New Phytol.">
        <title>Evolutionary innovations through gain and loss of genes in the ectomycorrhizal Boletales.</title>
        <authorList>
            <person name="Wu G."/>
            <person name="Miyauchi S."/>
            <person name="Morin E."/>
            <person name="Kuo A."/>
            <person name="Drula E."/>
            <person name="Varga T."/>
            <person name="Kohler A."/>
            <person name="Feng B."/>
            <person name="Cao Y."/>
            <person name="Lipzen A."/>
            <person name="Daum C."/>
            <person name="Hundley H."/>
            <person name="Pangilinan J."/>
            <person name="Johnson J."/>
            <person name="Barry K."/>
            <person name="LaButti K."/>
            <person name="Ng V."/>
            <person name="Ahrendt S."/>
            <person name="Min B."/>
            <person name="Choi I.G."/>
            <person name="Park H."/>
            <person name="Plett J.M."/>
            <person name="Magnuson J."/>
            <person name="Spatafora J.W."/>
            <person name="Nagy L.G."/>
            <person name="Henrissat B."/>
            <person name="Grigoriev I.V."/>
            <person name="Yang Z.L."/>
            <person name="Xu J."/>
            <person name="Martin F.M."/>
        </authorList>
    </citation>
    <scope>NUCLEOTIDE SEQUENCE</scope>
    <source>
        <strain evidence="1">KUC20120723A-06</strain>
    </source>
</reference>
<dbReference type="Proteomes" id="UP000790709">
    <property type="component" value="Unassembled WGS sequence"/>
</dbReference>
<keyword evidence="2" id="KW-1185">Reference proteome</keyword>
<accession>A0ACB8BK26</accession>